<sequence length="577" mass="61530">MTDASTTTTPDPFPSGVFLALRLARLSSDRIRREELGRSWRCGPFAPARPRPAPRPGAPARADLLAVPLGAGNGHRPSAGSGPLAGPRDTAPEPGTPPLALFARTDRADRIAALCERAEALGLAPGLGLAEARARFPHLDYRPVDPEADRRLLLAVADWCDRYTPLVALDGADGLVLDLTGAAHLFGGAGALREDLLLRLRAQGFAAAAALAAHPGTARACVGLPGAPVLVPAGAERAAVAALAAGPALRLEAGEAARLHRLGLRRVGDLLALPRAALHRRFGGDVARRLDEATGAARRPIEPRRPAALLIRERRLFEPVSLPEDILRLAAHLAARLCETLGERGEGLREAELALFRVDGHVERLPVRTGAPLRDPARLARLLAERLKASGDEIDAGFGFDLLRLSVLSAQGMADRQEGLDGAQTAPAEPLGALIDRLGVRLGEAAVFALEGADRHRPEAAQRLGSPAAGTGHDGGSGCEADLAPRPLRLFARPERVEATAEVPDGPIRQFRWRRALYRVGRIEGPERIASEWWLGDVAASRDYFRVEDEAGRRYWLFREGAGTQAPSGWFLHGLFA</sequence>
<name>A0A3A1WE78_9HYPH</name>
<dbReference type="GO" id="GO:0006281">
    <property type="term" value="P:DNA repair"/>
    <property type="evidence" value="ECO:0007669"/>
    <property type="project" value="InterPro"/>
</dbReference>
<evidence type="ECO:0000259" key="3">
    <source>
        <dbReference type="Pfam" id="PF00817"/>
    </source>
</evidence>
<dbReference type="Pfam" id="PF00817">
    <property type="entry name" value="IMS"/>
    <property type="match status" value="1"/>
</dbReference>
<dbReference type="PANTHER" id="PTHR35369">
    <property type="entry name" value="BLR3025 PROTEIN-RELATED"/>
    <property type="match status" value="1"/>
</dbReference>
<dbReference type="CDD" id="cd03468">
    <property type="entry name" value="PolY_like"/>
    <property type="match status" value="1"/>
</dbReference>
<evidence type="ECO:0000313" key="5">
    <source>
        <dbReference type="Proteomes" id="UP000265750"/>
    </source>
</evidence>
<dbReference type="InterPro" id="IPR001126">
    <property type="entry name" value="UmuC"/>
</dbReference>
<dbReference type="InterPro" id="IPR050356">
    <property type="entry name" value="SulA_CellDiv_inhibitor"/>
</dbReference>
<reference evidence="5" key="1">
    <citation type="submission" date="2018-09" db="EMBL/GenBank/DDBJ databases">
        <authorList>
            <person name="Tuo L."/>
        </authorList>
    </citation>
    <scope>NUCLEOTIDE SEQUENCE [LARGE SCALE GENOMIC DNA]</scope>
    <source>
        <strain evidence="5">M2BS4Y-1</strain>
    </source>
</reference>
<dbReference type="InterPro" id="IPR043502">
    <property type="entry name" value="DNA/RNA_pol_sf"/>
</dbReference>
<dbReference type="AlphaFoldDB" id="A0A3A1WE78"/>
<evidence type="ECO:0000256" key="1">
    <source>
        <dbReference type="ARBA" id="ARBA00022763"/>
    </source>
</evidence>
<dbReference type="PANTHER" id="PTHR35369:SF2">
    <property type="entry name" value="BLR3025 PROTEIN"/>
    <property type="match status" value="1"/>
</dbReference>
<dbReference type="SUPFAM" id="SSF56672">
    <property type="entry name" value="DNA/RNA polymerases"/>
    <property type="match status" value="1"/>
</dbReference>
<dbReference type="EMBL" id="QYRN01000016">
    <property type="protein sequence ID" value="RIX97295.1"/>
    <property type="molecule type" value="Genomic_DNA"/>
</dbReference>
<dbReference type="OrthoDB" id="9788640at2"/>
<dbReference type="Proteomes" id="UP000265750">
    <property type="component" value="Unassembled WGS sequence"/>
</dbReference>
<evidence type="ECO:0000313" key="4">
    <source>
        <dbReference type="EMBL" id="RIX97295.1"/>
    </source>
</evidence>
<feature type="region of interest" description="Disordered" evidence="2">
    <location>
        <begin position="68"/>
        <end position="96"/>
    </location>
</feature>
<keyword evidence="5" id="KW-1185">Reference proteome</keyword>
<feature type="domain" description="UmuC" evidence="3">
    <location>
        <begin position="97"/>
        <end position="202"/>
    </location>
</feature>
<protein>
    <submittedName>
        <fullName evidence="4">DNA polymerase Y family protein</fullName>
    </submittedName>
</protein>
<gene>
    <name evidence="4" type="ORF">D3218_18955</name>
</gene>
<comment type="caution">
    <text evidence="4">The sequence shown here is derived from an EMBL/GenBank/DDBJ whole genome shotgun (WGS) entry which is preliminary data.</text>
</comment>
<proteinExistence type="predicted"/>
<organism evidence="4 5">
    <name type="scientific">Aureimonas flava</name>
    <dbReference type="NCBI Taxonomy" id="2320271"/>
    <lineage>
        <taxon>Bacteria</taxon>
        <taxon>Pseudomonadati</taxon>
        <taxon>Pseudomonadota</taxon>
        <taxon>Alphaproteobacteria</taxon>
        <taxon>Hyphomicrobiales</taxon>
        <taxon>Aurantimonadaceae</taxon>
        <taxon>Aureimonas</taxon>
    </lineage>
</organism>
<keyword evidence="1" id="KW-0227">DNA damage</keyword>
<evidence type="ECO:0000256" key="2">
    <source>
        <dbReference type="SAM" id="MobiDB-lite"/>
    </source>
</evidence>
<accession>A0A3A1WE78</accession>